<dbReference type="PANTHER" id="PTHR43135">
    <property type="entry name" value="ALPHA-D-RIBOSE 1-METHYLPHOSPHONATE 5-TRIPHOSPHATE DIPHOSPHATASE"/>
    <property type="match status" value="1"/>
</dbReference>
<dbReference type="RefSeq" id="WP_155140074.1">
    <property type="nucleotide sequence ID" value="NZ_BMGZ01000002.1"/>
</dbReference>
<evidence type="ECO:0000313" key="3">
    <source>
        <dbReference type="EMBL" id="GGH97876.1"/>
    </source>
</evidence>
<evidence type="ECO:0000259" key="2">
    <source>
        <dbReference type="Pfam" id="PF01979"/>
    </source>
</evidence>
<evidence type="ECO:0000313" key="4">
    <source>
        <dbReference type="EMBL" id="NHK28237.1"/>
    </source>
</evidence>
<dbReference type="Proteomes" id="UP000818603">
    <property type="component" value="Unassembled WGS sequence"/>
</dbReference>
<evidence type="ECO:0000313" key="6">
    <source>
        <dbReference type="Proteomes" id="UP000818603"/>
    </source>
</evidence>
<dbReference type="AlphaFoldDB" id="A0A8J3ERK5"/>
<comment type="caution">
    <text evidence="3">The sequence shown here is derived from an EMBL/GenBank/DDBJ whole genome shotgun (WGS) entry which is preliminary data.</text>
</comment>
<feature type="chain" id="PRO_5035268308" evidence="1">
    <location>
        <begin position="22"/>
        <end position="478"/>
    </location>
</feature>
<dbReference type="InterPro" id="IPR051781">
    <property type="entry name" value="Metallo-dep_Hydrolase"/>
</dbReference>
<feature type="signal peptide" evidence="1">
    <location>
        <begin position="1"/>
        <end position="21"/>
    </location>
</feature>
<keyword evidence="6" id="KW-1185">Reference proteome</keyword>
<dbReference type="SUPFAM" id="SSF51338">
    <property type="entry name" value="Composite domain of metallo-dependent hydrolases"/>
    <property type="match status" value="1"/>
</dbReference>
<keyword evidence="1" id="KW-0732">Signal</keyword>
<dbReference type="EMBL" id="BMGZ01000002">
    <property type="protein sequence ID" value="GGH97876.1"/>
    <property type="molecule type" value="Genomic_DNA"/>
</dbReference>
<evidence type="ECO:0000313" key="5">
    <source>
        <dbReference type="Proteomes" id="UP000621856"/>
    </source>
</evidence>
<dbReference type="GO" id="GO:0016810">
    <property type="term" value="F:hydrolase activity, acting on carbon-nitrogen (but not peptide) bonds"/>
    <property type="evidence" value="ECO:0007669"/>
    <property type="project" value="InterPro"/>
</dbReference>
<name>A0A8J3ERK5_9PROT</name>
<accession>A0A8J3ERK5</accession>
<dbReference type="Gene3D" id="3.30.110.90">
    <property type="entry name" value="Amidohydrolase"/>
    <property type="match status" value="1"/>
</dbReference>
<organism evidence="3 5">
    <name type="scientific">Aquisalinus luteolus</name>
    <dbReference type="NCBI Taxonomy" id="1566827"/>
    <lineage>
        <taxon>Bacteria</taxon>
        <taxon>Pseudomonadati</taxon>
        <taxon>Pseudomonadota</taxon>
        <taxon>Alphaproteobacteria</taxon>
        <taxon>Parvularculales</taxon>
        <taxon>Parvularculaceae</taxon>
        <taxon>Aquisalinus</taxon>
    </lineage>
</organism>
<dbReference type="InterPro" id="IPR032466">
    <property type="entry name" value="Metal_Hydrolase"/>
</dbReference>
<dbReference type="Pfam" id="PF01979">
    <property type="entry name" value="Amidohydro_1"/>
    <property type="match status" value="1"/>
</dbReference>
<proteinExistence type="predicted"/>
<sequence>MTRTIIALTATSLMALATAHAETTALTGTTVIDGTGAPAIENANVIVEDGQLACVGTADACPVPDGATVEDLSGHFITPGLVDAHVHFGQTGWLDGRPDSGILGDVYPYDETVAWAKANPGRWHEAYLCTGITAAYDVGGQAWTVTGEHATDTDRPDRVHVRAAGPLTTHVENNAGFMVGDVADEALFLPMQESTDLADNIAFLQAIDAAAMKVWYLAPSDEDRERLDALMMEAGAAADEAGLPLIVHATSLREAKIALKAGAEMLVHSVDDAPVDEEFLSLLTENNVAYAPTLQAGRNWGRALASVAVDSPAPIDDPNNCVDAAIRARINDTAVLKGNLPPRLGFAWAINRLEGSGAEVLQMQQNLLAVHEAGGFIATATDAGNPMTLHGPSIYEEMELMEEAGLDPAEIITLSTRNGAIAMGLGEETGTLEAGKTADLIVLAEDPRESTSAFRSLTHVMRLGELNSQSDLQVYDGE</sequence>
<feature type="domain" description="Amidohydrolase-related" evidence="2">
    <location>
        <begin position="76"/>
        <end position="454"/>
    </location>
</feature>
<reference evidence="3" key="3">
    <citation type="submission" date="2020-09" db="EMBL/GenBank/DDBJ databases">
        <authorList>
            <person name="Sun Q."/>
            <person name="Zhou Y."/>
        </authorList>
    </citation>
    <scope>NUCLEOTIDE SEQUENCE</scope>
    <source>
        <strain evidence="3">CGMCC 1.14984</strain>
    </source>
</reference>
<reference evidence="4 6" key="2">
    <citation type="submission" date="2020-02" db="EMBL/GenBank/DDBJ databases">
        <title>Genome sequence of Parvularcula flava strain NH6-79.</title>
        <authorList>
            <person name="Abdul Karim M.H."/>
            <person name="Lam M.Q."/>
            <person name="Chen S.J."/>
            <person name="Yahya A."/>
            <person name="Shahir S."/>
            <person name="Shamsir M.S."/>
            <person name="Chong C.S."/>
        </authorList>
    </citation>
    <scope>NUCLEOTIDE SEQUENCE [LARGE SCALE GENOMIC DNA]</scope>
    <source>
        <strain evidence="4 6">NH6-79</strain>
    </source>
</reference>
<dbReference type="EMBL" id="VCJR02000002">
    <property type="protein sequence ID" value="NHK28237.1"/>
    <property type="molecule type" value="Genomic_DNA"/>
</dbReference>
<evidence type="ECO:0000256" key="1">
    <source>
        <dbReference type="SAM" id="SignalP"/>
    </source>
</evidence>
<dbReference type="Gene3D" id="3.40.50.10910">
    <property type="entry name" value="Amidohydrolase"/>
    <property type="match status" value="1"/>
</dbReference>
<dbReference type="Gene3D" id="1.20.58.520">
    <property type="entry name" value="Amidohydrolase"/>
    <property type="match status" value="1"/>
</dbReference>
<reference evidence="3" key="1">
    <citation type="journal article" date="2014" name="Int. J. Syst. Evol. Microbiol.">
        <title>Complete genome sequence of Corynebacterium casei LMG S-19264T (=DSM 44701T), isolated from a smear-ripened cheese.</title>
        <authorList>
            <consortium name="US DOE Joint Genome Institute (JGI-PGF)"/>
            <person name="Walter F."/>
            <person name="Albersmeier A."/>
            <person name="Kalinowski J."/>
            <person name="Ruckert C."/>
        </authorList>
    </citation>
    <scope>NUCLEOTIDE SEQUENCE</scope>
    <source>
        <strain evidence="3">CGMCC 1.14984</strain>
    </source>
</reference>
<gene>
    <name evidence="4" type="ORF">FF098_010005</name>
    <name evidence="3" type="ORF">GCM10011355_20140</name>
</gene>
<dbReference type="PANTHER" id="PTHR43135:SF3">
    <property type="entry name" value="ALPHA-D-RIBOSE 1-METHYLPHOSPHONATE 5-TRIPHOSPHATE DIPHOSPHATASE"/>
    <property type="match status" value="1"/>
</dbReference>
<dbReference type="SUPFAM" id="SSF51556">
    <property type="entry name" value="Metallo-dependent hydrolases"/>
    <property type="match status" value="1"/>
</dbReference>
<protein>
    <submittedName>
        <fullName evidence="4">Amidohydrolase family protein</fullName>
    </submittedName>
</protein>
<dbReference type="InterPro" id="IPR011059">
    <property type="entry name" value="Metal-dep_hydrolase_composite"/>
</dbReference>
<dbReference type="Gene3D" id="2.30.40.10">
    <property type="entry name" value="Urease, subunit C, domain 1"/>
    <property type="match status" value="1"/>
</dbReference>
<dbReference type="Proteomes" id="UP000621856">
    <property type="component" value="Unassembled WGS sequence"/>
</dbReference>
<dbReference type="InterPro" id="IPR006680">
    <property type="entry name" value="Amidohydro-rel"/>
</dbReference>